<dbReference type="EMBL" id="CDMC01000025">
    <property type="protein sequence ID" value="CEL11373.1"/>
    <property type="molecule type" value="Genomic_DNA"/>
</dbReference>
<reference evidence="2" key="1">
    <citation type="journal article" date="2016" name="Genome Announc.">
        <title>Draft genome sequences of fungus Aspergillus calidoustus.</title>
        <authorList>
            <person name="Horn F."/>
            <person name="Linde J."/>
            <person name="Mattern D.J."/>
            <person name="Walther G."/>
            <person name="Guthke R."/>
            <person name="Scherlach K."/>
            <person name="Martin K."/>
            <person name="Brakhage A.A."/>
            <person name="Petzke L."/>
            <person name="Valiante V."/>
        </authorList>
    </citation>
    <scope>NUCLEOTIDE SEQUENCE [LARGE SCALE GENOMIC DNA]</scope>
    <source>
        <strain evidence="2">SF006504</strain>
    </source>
</reference>
<evidence type="ECO:0000313" key="2">
    <source>
        <dbReference type="Proteomes" id="UP000054771"/>
    </source>
</evidence>
<protein>
    <submittedName>
        <fullName evidence="1">Uncharacterized protein</fullName>
    </submittedName>
</protein>
<evidence type="ECO:0000313" key="1">
    <source>
        <dbReference type="EMBL" id="CEL11373.1"/>
    </source>
</evidence>
<sequence>MNARSSLTPVFRNVSNPRSYDPHLRILITPSSRFRVLRWASLQFVALLLVAGDMVGYDGPDAFEEGKASSDDAGSAVENDAVGQDAIERVVIGDVAGLDAMEEAVDEATVEAAVGDVVGLEVIKAADETVLGDAVKQDAIEEAVDEATVGDAVGDVVGMGDGRIASKGIQFLEPLIKMLGANMGKMRQKMLSGR</sequence>
<gene>
    <name evidence="1" type="ORF">ASPCAL14476</name>
</gene>
<accession>A0A0U5GJE3</accession>
<keyword evidence="2" id="KW-1185">Reference proteome</keyword>
<dbReference type="Proteomes" id="UP000054771">
    <property type="component" value="Unassembled WGS sequence"/>
</dbReference>
<dbReference type="AlphaFoldDB" id="A0A0U5GJE3"/>
<name>A0A0U5GJE3_ASPCI</name>
<organism evidence="1 2">
    <name type="scientific">Aspergillus calidoustus</name>
    <dbReference type="NCBI Taxonomy" id="454130"/>
    <lineage>
        <taxon>Eukaryota</taxon>
        <taxon>Fungi</taxon>
        <taxon>Dikarya</taxon>
        <taxon>Ascomycota</taxon>
        <taxon>Pezizomycotina</taxon>
        <taxon>Eurotiomycetes</taxon>
        <taxon>Eurotiomycetidae</taxon>
        <taxon>Eurotiales</taxon>
        <taxon>Aspergillaceae</taxon>
        <taxon>Aspergillus</taxon>
        <taxon>Aspergillus subgen. Nidulantes</taxon>
    </lineage>
</organism>
<proteinExistence type="predicted"/>